<evidence type="ECO:0000313" key="2">
    <source>
        <dbReference type="EMBL" id="KIZ06072.1"/>
    </source>
</evidence>
<dbReference type="EMBL" id="KK100418">
    <property type="protein sequence ID" value="KIZ06072.1"/>
    <property type="molecule type" value="Genomic_DNA"/>
</dbReference>
<dbReference type="RefSeq" id="XP_013905091.1">
    <property type="nucleotide sequence ID" value="XM_014049637.1"/>
</dbReference>
<dbReference type="KEGG" id="mng:MNEG_1881"/>
<dbReference type="Proteomes" id="UP000054498">
    <property type="component" value="Unassembled WGS sequence"/>
</dbReference>
<accession>A0A0D2N0K5</accession>
<feature type="compositionally biased region" description="Basic and acidic residues" evidence="1">
    <location>
        <begin position="70"/>
        <end position="83"/>
    </location>
</feature>
<protein>
    <submittedName>
        <fullName evidence="2">Uncharacterized protein</fullName>
    </submittedName>
</protein>
<dbReference type="AlphaFoldDB" id="A0A0D2N0K5"/>
<name>A0A0D2N0K5_9CHLO</name>
<dbReference type="GeneID" id="25734759"/>
<gene>
    <name evidence="2" type="ORF">MNEG_1881</name>
</gene>
<organism evidence="2 3">
    <name type="scientific">Monoraphidium neglectum</name>
    <dbReference type="NCBI Taxonomy" id="145388"/>
    <lineage>
        <taxon>Eukaryota</taxon>
        <taxon>Viridiplantae</taxon>
        <taxon>Chlorophyta</taxon>
        <taxon>core chlorophytes</taxon>
        <taxon>Chlorophyceae</taxon>
        <taxon>CS clade</taxon>
        <taxon>Sphaeropleales</taxon>
        <taxon>Selenastraceae</taxon>
        <taxon>Monoraphidium</taxon>
    </lineage>
</organism>
<feature type="region of interest" description="Disordered" evidence="1">
    <location>
        <begin position="35"/>
        <end position="113"/>
    </location>
</feature>
<evidence type="ECO:0000256" key="1">
    <source>
        <dbReference type="SAM" id="MobiDB-lite"/>
    </source>
</evidence>
<dbReference type="OrthoDB" id="10665416at2759"/>
<reference evidence="2 3" key="1">
    <citation type="journal article" date="2013" name="BMC Genomics">
        <title>Reconstruction of the lipid metabolism for the microalga Monoraphidium neglectum from its genome sequence reveals characteristics suitable for biofuel production.</title>
        <authorList>
            <person name="Bogen C."/>
            <person name="Al-Dilaimi A."/>
            <person name="Albersmeier A."/>
            <person name="Wichmann J."/>
            <person name="Grundmann M."/>
            <person name="Rupp O."/>
            <person name="Lauersen K.J."/>
            <person name="Blifernez-Klassen O."/>
            <person name="Kalinowski J."/>
            <person name="Goesmann A."/>
            <person name="Mussgnug J.H."/>
            <person name="Kruse O."/>
        </authorList>
    </citation>
    <scope>NUCLEOTIDE SEQUENCE [LARGE SCALE GENOMIC DNA]</scope>
    <source>
        <strain evidence="2 3">SAG 48.87</strain>
    </source>
</reference>
<proteinExistence type="predicted"/>
<sequence>MRGVNAVATRTARPSGVHVGIARLSVAHRTFLGCAAQGAPPAPDASKQPARPTPPQHAPLPKAGLPVRQARAESPARDTRRDVLIPISGPPSDAPPELRRMQHPADAADVAPTSIVEVATPQQLAIGKREAREQAVALA</sequence>
<keyword evidence="3" id="KW-1185">Reference proteome</keyword>
<evidence type="ECO:0000313" key="3">
    <source>
        <dbReference type="Proteomes" id="UP000054498"/>
    </source>
</evidence>